<dbReference type="AlphaFoldDB" id="A0A9P5YM35"/>
<evidence type="ECO:0000313" key="2">
    <source>
        <dbReference type="Proteomes" id="UP000807469"/>
    </source>
</evidence>
<keyword evidence="2" id="KW-1185">Reference proteome</keyword>
<gene>
    <name evidence="1" type="ORF">BDN70DRAFT_550722</name>
</gene>
<reference evidence="1" key="1">
    <citation type="submission" date="2020-11" db="EMBL/GenBank/DDBJ databases">
        <authorList>
            <consortium name="DOE Joint Genome Institute"/>
            <person name="Ahrendt S."/>
            <person name="Riley R."/>
            <person name="Andreopoulos W."/>
            <person name="Labutti K."/>
            <person name="Pangilinan J."/>
            <person name="Ruiz-Duenas F.J."/>
            <person name="Barrasa J.M."/>
            <person name="Sanchez-Garcia M."/>
            <person name="Camarero S."/>
            <person name="Miyauchi S."/>
            <person name="Serrano A."/>
            <person name="Linde D."/>
            <person name="Babiker R."/>
            <person name="Drula E."/>
            <person name="Ayuso-Fernandez I."/>
            <person name="Pacheco R."/>
            <person name="Padilla G."/>
            <person name="Ferreira P."/>
            <person name="Barriuso J."/>
            <person name="Kellner H."/>
            <person name="Castanera R."/>
            <person name="Alfaro M."/>
            <person name="Ramirez L."/>
            <person name="Pisabarro A.G."/>
            <person name="Kuo A."/>
            <person name="Tritt A."/>
            <person name="Lipzen A."/>
            <person name="He G."/>
            <person name="Yan M."/>
            <person name="Ng V."/>
            <person name="Cullen D."/>
            <person name="Martin F."/>
            <person name="Rosso M.-N."/>
            <person name="Henrissat B."/>
            <person name="Hibbett D."/>
            <person name="Martinez A.T."/>
            <person name="Grigoriev I.V."/>
        </authorList>
    </citation>
    <scope>NUCLEOTIDE SEQUENCE</scope>
    <source>
        <strain evidence="1">CIRM-BRFM 674</strain>
    </source>
</reference>
<dbReference type="Proteomes" id="UP000807469">
    <property type="component" value="Unassembled WGS sequence"/>
</dbReference>
<accession>A0A9P5YM35</accession>
<evidence type="ECO:0000313" key="1">
    <source>
        <dbReference type="EMBL" id="KAF9471672.1"/>
    </source>
</evidence>
<name>A0A9P5YM35_9AGAR</name>
<sequence>MISSFRSDRTTYAYLRPHLQVSELRFYLFSSPSAFRHMSMEFQHGLANYRWNRISGCTSFLSLRCPFYSFLAHCPQLVLHYIALCTNVNVVLSIRAHLTLQELLKLRSSPGRQKREMQVWQRVIFWNDSRALYGAILHMVHLCMVTPSSHRRFLPQHPPGSSSRFR</sequence>
<protein>
    <submittedName>
        <fullName evidence="1">Uncharacterized protein</fullName>
    </submittedName>
</protein>
<organism evidence="1 2">
    <name type="scientific">Pholiota conissans</name>
    <dbReference type="NCBI Taxonomy" id="109636"/>
    <lineage>
        <taxon>Eukaryota</taxon>
        <taxon>Fungi</taxon>
        <taxon>Dikarya</taxon>
        <taxon>Basidiomycota</taxon>
        <taxon>Agaricomycotina</taxon>
        <taxon>Agaricomycetes</taxon>
        <taxon>Agaricomycetidae</taxon>
        <taxon>Agaricales</taxon>
        <taxon>Agaricineae</taxon>
        <taxon>Strophariaceae</taxon>
        <taxon>Pholiota</taxon>
    </lineage>
</organism>
<dbReference type="EMBL" id="MU155642">
    <property type="protein sequence ID" value="KAF9471672.1"/>
    <property type="molecule type" value="Genomic_DNA"/>
</dbReference>
<comment type="caution">
    <text evidence="1">The sequence shown here is derived from an EMBL/GenBank/DDBJ whole genome shotgun (WGS) entry which is preliminary data.</text>
</comment>
<proteinExistence type="predicted"/>